<feature type="domain" description="SHOCT" evidence="3">
    <location>
        <begin position="72"/>
        <end position="93"/>
    </location>
</feature>
<evidence type="ECO:0000256" key="1">
    <source>
        <dbReference type="SAM" id="MobiDB-lite"/>
    </source>
</evidence>
<evidence type="ECO:0000313" key="12">
    <source>
        <dbReference type="Proteomes" id="UP000295758"/>
    </source>
</evidence>
<dbReference type="GeneID" id="57013765"/>
<evidence type="ECO:0000313" key="5">
    <source>
        <dbReference type="EMBL" id="SDC42649.1"/>
    </source>
</evidence>
<evidence type="ECO:0000313" key="11">
    <source>
        <dbReference type="Proteomes" id="UP000295472"/>
    </source>
</evidence>
<evidence type="ECO:0000256" key="2">
    <source>
        <dbReference type="SAM" id="Phobius"/>
    </source>
</evidence>
<dbReference type="EMBL" id="FMYT01000006">
    <property type="protein sequence ID" value="SDC42649.1"/>
    <property type="molecule type" value="Genomic_DNA"/>
</dbReference>
<dbReference type="Proteomes" id="UP000324896">
    <property type="component" value="Unassembled WGS sequence"/>
</dbReference>
<keyword evidence="2" id="KW-1133">Transmembrane helix</keyword>
<protein>
    <submittedName>
        <fullName evidence="5">Putative membrane protein</fullName>
    </submittedName>
</protein>
<evidence type="ECO:0000313" key="4">
    <source>
        <dbReference type="EMBL" id="PXV68673.1"/>
    </source>
</evidence>
<dbReference type="Proteomes" id="UP000247389">
    <property type="component" value="Unassembled WGS sequence"/>
</dbReference>
<dbReference type="InterPro" id="IPR018649">
    <property type="entry name" value="SHOCT"/>
</dbReference>
<dbReference type="Proteomes" id="UP000198945">
    <property type="component" value="Unassembled WGS sequence"/>
</dbReference>
<dbReference type="OrthoDB" id="5461404at2"/>
<accession>A0A1G6LHE4</accession>
<evidence type="ECO:0000313" key="6">
    <source>
        <dbReference type="EMBL" id="SDI66589.1"/>
    </source>
</evidence>
<evidence type="ECO:0000313" key="13">
    <source>
        <dbReference type="Proteomes" id="UP000324896"/>
    </source>
</evidence>
<reference evidence="7 12" key="3">
    <citation type="submission" date="2019-03" db="EMBL/GenBank/DDBJ databases">
        <title>Deep subsurface shale carbon reservoir microbial communities from Ohio and West Virginia, USA.</title>
        <authorList>
            <person name="Wrighton K."/>
        </authorList>
    </citation>
    <scope>NUCLEOTIDE SEQUENCE [LARGE SCALE GENOMIC DNA]</scope>
    <source>
        <strain evidence="7 12">UTICA-S4D12</strain>
    </source>
</reference>
<dbReference type="STRING" id="54121.SAMN04515653_1227"/>
<evidence type="ECO:0000259" key="3">
    <source>
        <dbReference type="Pfam" id="PF09851"/>
    </source>
</evidence>
<reference evidence="5 13" key="1">
    <citation type="submission" date="2016-10" db="EMBL/GenBank/DDBJ databases">
        <authorList>
            <person name="Varghese N."/>
            <person name="Submissions S."/>
        </authorList>
    </citation>
    <scope>NUCLEOTIDE SEQUENCE [LARGE SCALE GENOMIC DNA]</scope>
    <source>
        <strain evidence="5 13">WG10</strain>
    </source>
</reference>
<dbReference type="EMBL" id="SOAA01000014">
    <property type="protein sequence ID" value="TDS30665.1"/>
    <property type="molecule type" value="Genomic_DNA"/>
</dbReference>
<evidence type="ECO:0000313" key="9">
    <source>
        <dbReference type="Proteomes" id="UP000198945"/>
    </source>
</evidence>
<feature type="transmembrane region" description="Helical" evidence="2">
    <location>
        <begin position="20"/>
        <end position="42"/>
    </location>
</feature>
<dbReference type="Proteomes" id="UP000295758">
    <property type="component" value="Unassembled WGS sequence"/>
</dbReference>
<dbReference type="RefSeq" id="WP_073159943.1">
    <property type="nucleotide sequence ID" value="NZ_FMYT01000006.1"/>
</dbReference>
<dbReference type="EMBL" id="SOEF01000039">
    <property type="protein sequence ID" value="TDX37699.1"/>
    <property type="molecule type" value="Genomic_DNA"/>
</dbReference>
<gene>
    <name evidence="7" type="ORF">BY453_1147</name>
    <name evidence="8" type="ORF">C7954_13918</name>
    <name evidence="4" type="ORF">C8C78_10460</name>
    <name evidence="5" type="ORF">SAMN04488597_10659</name>
    <name evidence="6" type="ORF">SAMN04515654_11134</name>
</gene>
<evidence type="ECO:0000313" key="8">
    <source>
        <dbReference type="EMBL" id="TDX37699.1"/>
    </source>
</evidence>
<reference evidence="8 11" key="4">
    <citation type="submission" date="2019-03" db="EMBL/GenBank/DDBJ databases">
        <title>Subsurface microbial communities from deep shales in Ohio and West Virginia, USA.</title>
        <authorList>
            <person name="Wrighton K."/>
        </authorList>
    </citation>
    <scope>NUCLEOTIDE SEQUENCE [LARGE SCALE GENOMIC DNA]</scope>
    <source>
        <strain evidence="8 11">DSMZ 11287</strain>
        <strain evidence="4 10">MSL28</strain>
    </source>
</reference>
<keyword evidence="2" id="KW-0472">Membrane</keyword>
<reference evidence="6 9" key="2">
    <citation type="submission" date="2016-10" db="EMBL/GenBank/DDBJ databases">
        <authorList>
            <person name="de Groot N.N."/>
        </authorList>
    </citation>
    <scope>NUCLEOTIDE SEQUENCE [LARGE SCALE GENOMIC DNA]</scope>
    <source>
        <strain evidence="6 9">WG7</strain>
    </source>
</reference>
<organism evidence="5 13">
    <name type="scientific">Halanaerobium congolense</name>
    <dbReference type="NCBI Taxonomy" id="54121"/>
    <lineage>
        <taxon>Bacteria</taxon>
        <taxon>Bacillati</taxon>
        <taxon>Bacillota</taxon>
        <taxon>Clostridia</taxon>
        <taxon>Halanaerobiales</taxon>
        <taxon>Halanaerobiaceae</taxon>
        <taxon>Halanaerobium</taxon>
    </lineage>
</organism>
<evidence type="ECO:0000313" key="7">
    <source>
        <dbReference type="EMBL" id="TDS30665.1"/>
    </source>
</evidence>
<dbReference type="EMBL" id="QICM01000004">
    <property type="protein sequence ID" value="PXV68673.1"/>
    <property type="molecule type" value="Genomic_DNA"/>
</dbReference>
<name>A0A1G6LHE4_9FIRM</name>
<dbReference type="AlphaFoldDB" id="A0A1G6LHE4"/>
<proteinExistence type="predicted"/>
<keyword evidence="2" id="KW-0812">Transmembrane</keyword>
<dbReference type="Proteomes" id="UP000295472">
    <property type="component" value="Unassembled WGS sequence"/>
</dbReference>
<dbReference type="Pfam" id="PF09851">
    <property type="entry name" value="SHOCT"/>
    <property type="match status" value="1"/>
</dbReference>
<sequence length="99" mass="11818">MFRFGPMGRFGHHMGFNSFYGGGGFMMFFWIILIAAVIYFIVQKNNENNNYNQSNRRENYHNQQLSSYKDSAEETARQRYAKGEISKEEFEEIIRNLRK</sequence>
<evidence type="ECO:0000313" key="10">
    <source>
        <dbReference type="Proteomes" id="UP000247389"/>
    </source>
</evidence>
<feature type="region of interest" description="Disordered" evidence="1">
    <location>
        <begin position="50"/>
        <end position="71"/>
    </location>
</feature>
<dbReference type="EMBL" id="FNEH01000011">
    <property type="protein sequence ID" value="SDI66589.1"/>
    <property type="molecule type" value="Genomic_DNA"/>
</dbReference>